<reference evidence="6" key="1">
    <citation type="journal article" date="2014" name="Genome Announc.">
        <title>Draft genome sequence of the formaldehyde-resistant fungus Byssochlamys spectabilis No. 5 (anamorph Paecilomyces variotii No. 5) (NBRC109023).</title>
        <authorList>
            <person name="Oka T."/>
            <person name="Ekino K."/>
            <person name="Fukuda K."/>
            <person name="Nomura Y."/>
        </authorList>
    </citation>
    <scope>NUCLEOTIDE SEQUENCE [LARGE SCALE GENOMIC DNA]</scope>
    <source>
        <strain evidence="6">No. 5 / NBRC 109023</strain>
    </source>
</reference>
<dbReference type="Pfam" id="PF00106">
    <property type="entry name" value="adh_short"/>
    <property type="match status" value="1"/>
</dbReference>
<dbReference type="PANTHER" id="PTHR43544:SF7">
    <property type="entry name" value="NADB-LER2"/>
    <property type="match status" value="1"/>
</dbReference>
<dbReference type="AlphaFoldDB" id="V5HQP2"/>
<evidence type="ECO:0000259" key="4">
    <source>
        <dbReference type="Pfam" id="PF07985"/>
    </source>
</evidence>
<keyword evidence="2" id="KW-0521">NADP</keyword>
<gene>
    <name evidence="5" type="ORF">PVAR5_0183</name>
</gene>
<dbReference type="InterPro" id="IPR051468">
    <property type="entry name" value="Fungal_SecMetab_SDRs"/>
</dbReference>
<accession>V5HQP2</accession>
<dbReference type="PANTHER" id="PTHR43544">
    <property type="entry name" value="SHORT-CHAIN DEHYDROGENASE/REDUCTASE"/>
    <property type="match status" value="1"/>
</dbReference>
<dbReference type="SUPFAM" id="SSF51735">
    <property type="entry name" value="NAD(P)-binding Rossmann-fold domains"/>
    <property type="match status" value="1"/>
</dbReference>
<dbReference type="InParanoid" id="V5HQP2"/>
<dbReference type="PRINTS" id="PR00081">
    <property type="entry name" value="GDHRDH"/>
</dbReference>
<organism evidence="5 6">
    <name type="scientific">Byssochlamys spectabilis (strain No. 5 / NBRC 109023)</name>
    <name type="common">Paecilomyces variotii</name>
    <dbReference type="NCBI Taxonomy" id="1356009"/>
    <lineage>
        <taxon>Eukaryota</taxon>
        <taxon>Fungi</taxon>
        <taxon>Dikarya</taxon>
        <taxon>Ascomycota</taxon>
        <taxon>Pezizomycotina</taxon>
        <taxon>Eurotiomycetes</taxon>
        <taxon>Eurotiomycetidae</taxon>
        <taxon>Eurotiales</taxon>
        <taxon>Thermoascaceae</taxon>
        <taxon>Paecilomyces</taxon>
    </lineage>
</organism>
<evidence type="ECO:0000256" key="1">
    <source>
        <dbReference type="ARBA" id="ARBA00006484"/>
    </source>
</evidence>
<comment type="similarity">
    <text evidence="1">Belongs to the short-chain dehydrogenases/reductases (SDR) family.</text>
</comment>
<evidence type="ECO:0000313" key="5">
    <source>
        <dbReference type="EMBL" id="GAD91610.1"/>
    </source>
</evidence>
<sequence>MADLTIVFITGVRRGLGKALAQAYLARPNHIIIGSVRNASDASVQELKDTPAATGSKLHLVSFESTSSTDVKKAVKQIEAAGISHIDLVIANSGISPDPTPIPSLDMNDVITAFHVNTGGPLILFQAVRHLLENSKRSPKWVSMSSAAGSIGQLEMIGAAIVTAYGMSKAAMNWLTVAIHNTEQWLTAFAIHPGLVQTDMGNKGARGIGLEIAPITLEESTSRTIAVMSINSVLEEAHGADAVELFDPESIVVEEGIFGTFEMEDPDEEGTEILKEENDRRTIMCKVKSPRDSGQLYCFAVIETEPTVTLEEAKNDFAKKLDEWKQSACWKDLEAVLRRLLSEGHICVDRCILLGSASPTSAKHGDILIEETRHRSMLQFAVFYAVATLIASYQNDKPPKFYAQEPRFSSVDRELCDSLGIQAVDHPVGFNVITGNSFAYCPGAEQMVDLRCFQQDPAFYLGGDADTWVDSRGRLRSRFQGLRVDGATGRLLSQDESYGPEDALCAQIAKTYMSSRQKHALRDRVDGAAASRFIYKKE</sequence>
<evidence type="ECO:0000313" key="6">
    <source>
        <dbReference type="Proteomes" id="UP000018001"/>
    </source>
</evidence>
<keyword evidence="6" id="KW-1185">Reference proteome</keyword>
<dbReference type="EMBL" id="BAUL01000002">
    <property type="protein sequence ID" value="GAD91610.1"/>
    <property type="molecule type" value="Genomic_DNA"/>
</dbReference>
<dbReference type="eggNOG" id="KOG1611">
    <property type="taxonomic scope" value="Eukaryota"/>
</dbReference>
<dbReference type="InterPro" id="IPR036291">
    <property type="entry name" value="NAD(P)-bd_dom_sf"/>
</dbReference>
<dbReference type="HOGENOM" id="CLU_506206_0_0_1"/>
<dbReference type="GO" id="GO:0005737">
    <property type="term" value="C:cytoplasm"/>
    <property type="evidence" value="ECO:0007669"/>
    <property type="project" value="TreeGrafter"/>
</dbReference>
<dbReference type="Pfam" id="PF07985">
    <property type="entry name" value="SRR1"/>
    <property type="match status" value="1"/>
</dbReference>
<dbReference type="OrthoDB" id="9876299at2759"/>
<dbReference type="InterPro" id="IPR002347">
    <property type="entry name" value="SDR_fam"/>
</dbReference>
<proteinExistence type="inferred from homology"/>
<evidence type="ECO:0000256" key="2">
    <source>
        <dbReference type="ARBA" id="ARBA00022857"/>
    </source>
</evidence>
<dbReference type="Gene3D" id="3.40.50.720">
    <property type="entry name" value="NAD(P)-binding Rossmann-like Domain"/>
    <property type="match status" value="1"/>
</dbReference>
<feature type="domain" description="SRR1-like" evidence="4">
    <location>
        <begin position="351"/>
        <end position="479"/>
    </location>
</feature>
<evidence type="ECO:0000256" key="3">
    <source>
        <dbReference type="ARBA" id="ARBA00023002"/>
    </source>
</evidence>
<dbReference type="GO" id="GO:0016491">
    <property type="term" value="F:oxidoreductase activity"/>
    <property type="evidence" value="ECO:0007669"/>
    <property type="project" value="UniProtKB-KW"/>
</dbReference>
<name>V5HQP2_BYSSN</name>
<dbReference type="InterPro" id="IPR012942">
    <property type="entry name" value="SRR1-like"/>
</dbReference>
<keyword evidence="3" id="KW-0560">Oxidoreductase</keyword>
<dbReference type="Proteomes" id="UP000018001">
    <property type="component" value="Unassembled WGS sequence"/>
</dbReference>
<comment type="caution">
    <text evidence="5">The sequence shown here is derived from an EMBL/GenBank/DDBJ whole genome shotgun (WGS) entry which is preliminary data.</text>
</comment>
<protein>
    <recommendedName>
        <fullName evidence="4">SRR1-like domain-containing protein</fullName>
    </recommendedName>
</protein>